<dbReference type="SMART" id="SM00382">
    <property type="entry name" value="AAA"/>
    <property type="match status" value="1"/>
</dbReference>
<reference evidence="10 11" key="1">
    <citation type="submission" date="2018-11" db="EMBL/GenBank/DDBJ databases">
        <title>Paraburkholderia sp. DHOA04, isolated from soil.</title>
        <authorList>
            <person name="Gao Z.-H."/>
            <person name="Qiu L.-H."/>
            <person name="Fu J.-C."/>
        </authorList>
    </citation>
    <scope>NUCLEOTIDE SEQUENCE [LARGE SCALE GENOMIC DNA]</scope>
    <source>
        <strain evidence="10 11">DHOA04</strain>
    </source>
</reference>
<dbReference type="InterPro" id="IPR017871">
    <property type="entry name" value="ABC_transporter-like_CS"/>
</dbReference>
<dbReference type="GO" id="GO:0017004">
    <property type="term" value="P:cytochrome complex assembly"/>
    <property type="evidence" value="ECO:0007669"/>
    <property type="project" value="UniProtKB-KW"/>
</dbReference>
<dbReference type="SUPFAM" id="SSF52540">
    <property type="entry name" value="P-loop containing nucleoside triphosphate hydrolases"/>
    <property type="match status" value="1"/>
</dbReference>
<dbReference type="PANTHER" id="PTHR43499:SF1">
    <property type="entry name" value="ABC TRANSPORTER I FAMILY MEMBER 1"/>
    <property type="match status" value="1"/>
</dbReference>
<dbReference type="InterPro" id="IPR003593">
    <property type="entry name" value="AAA+_ATPase"/>
</dbReference>
<keyword evidence="8" id="KW-0472">Membrane</keyword>
<dbReference type="GO" id="GO:0022857">
    <property type="term" value="F:transmembrane transporter activity"/>
    <property type="evidence" value="ECO:0007669"/>
    <property type="project" value="InterPro"/>
</dbReference>
<dbReference type="GO" id="GO:0005524">
    <property type="term" value="F:ATP binding"/>
    <property type="evidence" value="ECO:0007669"/>
    <property type="project" value="UniProtKB-KW"/>
</dbReference>
<dbReference type="InterPro" id="IPR005895">
    <property type="entry name" value="ABC_transptr_haem_export_CcmA"/>
</dbReference>
<name>A0A3N6PPB3_9BURK</name>
<evidence type="ECO:0000256" key="6">
    <source>
        <dbReference type="ARBA" id="ARBA00022840"/>
    </source>
</evidence>
<dbReference type="Proteomes" id="UP000272778">
    <property type="component" value="Unassembled WGS sequence"/>
</dbReference>
<evidence type="ECO:0000256" key="3">
    <source>
        <dbReference type="ARBA" id="ARBA00022519"/>
    </source>
</evidence>
<protein>
    <submittedName>
        <fullName evidence="10">Cytochrome c biogenesis heme-transporting ATPase CcmA</fullName>
    </submittedName>
</protein>
<evidence type="ECO:0000256" key="4">
    <source>
        <dbReference type="ARBA" id="ARBA00022741"/>
    </source>
</evidence>
<evidence type="ECO:0000256" key="2">
    <source>
        <dbReference type="ARBA" id="ARBA00022475"/>
    </source>
</evidence>
<keyword evidence="1" id="KW-0813">Transport</keyword>
<dbReference type="NCBIfam" id="NF010061">
    <property type="entry name" value="PRK13538.1"/>
    <property type="match status" value="1"/>
</dbReference>
<keyword evidence="5" id="KW-0201">Cytochrome c-type biogenesis</keyword>
<keyword evidence="4" id="KW-0547">Nucleotide-binding</keyword>
<evidence type="ECO:0000256" key="8">
    <source>
        <dbReference type="ARBA" id="ARBA00023136"/>
    </source>
</evidence>
<keyword evidence="7" id="KW-1278">Translocase</keyword>
<keyword evidence="3" id="KW-0997">Cell inner membrane</keyword>
<accession>A0A3N6PPB3</accession>
<dbReference type="Gene3D" id="3.40.50.300">
    <property type="entry name" value="P-loop containing nucleotide triphosphate hydrolases"/>
    <property type="match status" value="1"/>
</dbReference>
<keyword evidence="2" id="KW-1003">Cell membrane</keyword>
<evidence type="ECO:0000256" key="1">
    <source>
        <dbReference type="ARBA" id="ARBA00022448"/>
    </source>
</evidence>
<sequence length="211" mass="22745">MLSIEQLALARGGKLLASGIDMQVEPGGALQIHGANGSGKTTLIGVLAGLRRPVAGRVRWRGLDVHANPAPFRRDLAYVGHANGVSDDLTVAENIRFAARLDECRSHATHNADNERDVLERADLYALRARRVGTLSQGQRRRVALARLIASAKRLWLLDEPVDALDAAAAAWLETCIASHLRDGGIVVSTTHRPLDMAGVTHHLDLDQGRA</sequence>
<proteinExistence type="predicted"/>
<dbReference type="PROSITE" id="PS00211">
    <property type="entry name" value="ABC_TRANSPORTER_1"/>
    <property type="match status" value="1"/>
</dbReference>
<evidence type="ECO:0000259" key="9">
    <source>
        <dbReference type="PROSITE" id="PS50893"/>
    </source>
</evidence>
<dbReference type="InterPro" id="IPR027417">
    <property type="entry name" value="P-loop_NTPase"/>
</dbReference>
<gene>
    <name evidence="10" type="primary">ccmA</name>
    <name evidence="10" type="ORF">D1Y85_20345</name>
</gene>
<dbReference type="GO" id="GO:0016887">
    <property type="term" value="F:ATP hydrolysis activity"/>
    <property type="evidence" value="ECO:0007669"/>
    <property type="project" value="InterPro"/>
</dbReference>
<dbReference type="AlphaFoldDB" id="A0A3N6PPB3"/>
<evidence type="ECO:0000313" key="11">
    <source>
        <dbReference type="Proteomes" id="UP000272778"/>
    </source>
</evidence>
<dbReference type="PROSITE" id="PS50893">
    <property type="entry name" value="ABC_TRANSPORTER_2"/>
    <property type="match status" value="1"/>
</dbReference>
<evidence type="ECO:0000256" key="7">
    <source>
        <dbReference type="ARBA" id="ARBA00022967"/>
    </source>
</evidence>
<organism evidence="10 11">
    <name type="scientific">Paraburkholderia dinghuensis</name>
    <dbReference type="NCBI Taxonomy" id="2305225"/>
    <lineage>
        <taxon>Bacteria</taxon>
        <taxon>Pseudomonadati</taxon>
        <taxon>Pseudomonadota</taxon>
        <taxon>Betaproteobacteria</taxon>
        <taxon>Burkholderiales</taxon>
        <taxon>Burkholderiaceae</taxon>
        <taxon>Paraburkholderia</taxon>
    </lineage>
</organism>
<dbReference type="InterPro" id="IPR003439">
    <property type="entry name" value="ABC_transporter-like_ATP-bd"/>
</dbReference>
<dbReference type="EMBL" id="RQIS01000016">
    <property type="protein sequence ID" value="RQH03630.1"/>
    <property type="molecule type" value="Genomic_DNA"/>
</dbReference>
<dbReference type="PANTHER" id="PTHR43499">
    <property type="entry name" value="ABC TRANSPORTER I FAMILY MEMBER 1"/>
    <property type="match status" value="1"/>
</dbReference>
<comment type="caution">
    <text evidence="10">The sequence shown here is derived from an EMBL/GenBank/DDBJ whole genome shotgun (WGS) entry which is preliminary data.</text>
</comment>
<evidence type="ECO:0000256" key="5">
    <source>
        <dbReference type="ARBA" id="ARBA00022748"/>
    </source>
</evidence>
<dbReference type="NCBIfam" id="TIGR01189">
    <property type="entry name" value="ccmA"/>
    <property type="match status" value="1"/>
</dbReference>
<feature type="domain" description="ABC transporter" evidence="9">
    <location>
        <begin position="2"/>
        <end position="211"/>
    </location>
</feature>
<evidence type="ECO:0000313" key="10">
    <source>
        <dbReference type="EMBL" id="RQH03630.1"/>
    </source>
</evidence>
<keyword evidence="11" id="KW-1185">Reference proteome</keyword>
<dbReference type="Pfam" id="PF00005">
    <property type="entry name" value="ABC_tran"/>
    <property type="match status" value="1"/>
</dbReference>
<dbReference type="RefSeq" id="WP_124152883.1">
    <property type="nucleotide sequence ID" value="NZ_RQIS01000016.1"/>
</dbReference>
<keyword evidence="6" id="KW-0067">ATP-binding</keyword>
<dbReference type="OrthoDB" id="9800654at2"/>